<protein>
    <submittedName>
        <fullName evidence="2">Uncharacterized protein</fullName>
    </submittedName>
</protein>
<feature type="transmembrane region" description="Helical" evidence="1">
    <location>
        <begin position="22"/>
        <end position="46"/>
    </location>
</feature>
<dbReference type="EMBL" id="CAJOBB010010065">
    <property type="protein sequence ID" value="CAF4238632.1"/>
    <property type="molecule type" value="Genomic_DNA"/>
</dbReference>
<organism evidence="2 3">
    <name type="scientific">Adineta steineri</name>
    <dbReference type="NCBI Taxonomy" id="433720"/>
    <lineage>
        <taxon>Eukaryota</taxon>
        <taxon>Metazoa</taxon>
        <taxon>Spiralia</taxon>
        <taxon>Gnathifera</taxon>
        <taxon>Rotifera</taxon>
        <taxon>Eurotatoria</taxon>
        <taxon>Bdelloidea</taxon>
        <taxon>Adinetida</taxon>
        <taxon>Adinetidae</taxon>
        <taxon>Adineta</taxon>
    </lineage>
</organism>
<sequence length="214" mass="24430">SSIVVSLMGDTLSDIIPILEHIGIILLMFLVIAIGCICILCGCGCCRLSDDLANSITPEQSQIEHREFRWQYIDDSRSRYLEINSPNTILSSVNSTDFVSQPSLQNAHNDISRTRITSHVQDNRRIPPTYDNTIQQTSAWNTIQQYSLPRLSHNLPEFYRIPVATPESQSIRSLLPSYDDIIQQNSVSITMQRQSELPPSYNDVMRERNERTFI</sequence>
<keyword evidence="1" id="KW-0812">Transmembrane</keyword>
<comment type="caution">
    <text evidence="2">The sequence shown here is derived from an EMBL/GenBank/DDBJ whole genome shotgun (WGS) entry which is preliminary data.</text>
</comment>
<feature type="non-terminal residue" evidence="2">
    <location>
        <position position="1"/>
    </location>
</feature>
<keyword evidence="1" id="KW-0472">Membrane</keyword>
<gene>
    <name evidence="2" type="ORF">KXQ929_LOCUS42141</name>
</gene>
<accession>A0A820DYF9</accession>
<dbReference type="Proteomes" id="UP000663868">
    <property type="component" value="Unassembled WGS sequence"/>
</dbReference>
<evidence type="ECO:0000256" key="1">
    <source>
        <dbReference type="SAM" id="Phobius"/>
    </source>
</evidence>
<keyword evidence="1" id="KW-1133">Transmembrane helix</keyword>
<evidence type="ECO:0000313" key="2">
    <source>
        <dbReference type="EMBL" id="CAF4238632.1"/>
    </source>
</evidence>
<evidence type="ECO:0000313" key="3">
    <source>
        <dbReference type="Proteomes" id="UP000663868"/>
    </source>
</evidence>
<name>A0A820DYF9_9BILA</name>
<proteinExistence type="predicted"/>
<reference evidence="2" key="1">
    <citation type="submission" date="2021-02" db="EMBL/GenBank/DDBJ databases">
        <authorList>
            <person name="Nowell W R."/>
        </authorList>
    </citation>
    <scope>NUCLEOTIDE SEQUENCE</scope>
</reference>
<dbReference type="AlphaFoldDB" id="A0A820DYF9"/>